<dbReference type="Gene3D" id="3.40.50.2000">
    <property type="entry name" value="Glycogen Phosphorylase B"/>
    <property type="match status" value="4"/>
</dbReference>
<dbReference type="PANTHER" id="PTHR48050">
    <property type="entry name" value="STEROL 3-BETA-GLUCOSYLTRANSFERASE"/>
    <property type="match status" value="1"/>
</dbReference>
<protein>
    <submittedName>
        <fullName evidence="5">Sterol 3-beta-glucosyltransferase</fullName>
    </submittedName>
</protein>
<dbReference type="EMBL" id="MJFZ01000305">
    <property type="protein sequence ID" value="RAW31815.1"/>
    <property type="molecule type" value="Genomic_DNA"/>
</dbReference>
<dbReference type="Proteomes" id="UP000251314">
    <property type="component" value="Unassembled WGS sequence"/>
</dbReference>
<evidence type="ECO:0000259" key="3">
    <source>
        <dbReference type="Pfam" id="PF03033"/>
    </source>
</evidence>
<sequence>MRRSSVNNAILVDEQGTALESHEQQTYAVAACGPDGRILLEFAEDTTDIQQSTHTADTNRRTQTQQLVGNGDISTPSAAAVNRTSMQRPPVMRICIIIVGTRGDVQPFLAIAQRLQQDGHRVRLATHAVYRDFVMSQGVEFYPLGGDPKELAAYMVKTGGHLIPTKIETLTKDVPRNKEMIKEIVNSTWPAVSAPDPDGGGPDVPGKPFQAQAIIANPVSYGHIHVAERLGVPLHIMFPQPWVPTTAFPHPLANMPYTDELKKANYLSYKMVDLLMWQGTEGLINEFRTKVLKLRKIRNGDGGRDLLLDLHIPHAFMWSPELVPKPADWGDIYDVIGTVTLSGGSNSSYTPSPELETFLGRDGGPIFVGFGSMVLADPLATTKMIIEAAQKARARVLIQSSWSDMAGDIDIPDNVFFIGNCPHDWLMPRVCAVVHHGGAGTTAAGLLAGKPTFIVPFFGDQPFWGQAVVKTGVGVRPCPIAQLTTERLREAFVGLMDPALRARALDLRDVMRREDGADEAVRSFYRHLPTQEMFCDLDHERIATRWSVRDRLKLCERCAFIVSERPENAGKKMVSYHCVDYTARGPDSTLAGASSGTGAFFHEFAGAYTSLVREPVKGFSKNGVAGGALGTLKGVGFFLVRPTLGLVQFTDRVVTGHINAHREEGEQKHSSMLDRRFMSAIGVQRGLANSHTPLTEVNCVDNVIFASQKKRKKMLHSINDEVGKYRSRYQAVLDLRKDHSARLSGDNPLFPSCSASSQHLSWTQTSLSNSFTSKWSSEPHKQPGIMLHKARLTSHGSVNLETSVPAVEVDFIDKDSIAQWREFAAFQHGKTLQALRTNPDIKPPVPAMNICLAAIGTWDNGVKQFAAIGSKLAAHGNRVRLAANECFRSKIVALGLEFYPLAGAPDSVRDCAQLIHDAQLTAVNAESGRSSLGALQAFRELIYSLWPTAYGSDPHGGGPNKPGEHFRADALLWHPMLLGHVHVAQRLGIPLQCASLEPLSPTFEFPHMLSSLAGSEAAATLTPRYSNLLSHGVVDAALSHGSVGDVLTQFRSFIGLTSRLDRPDPLVQWEVPHMYLYNPILLPKPLDWGEELSVTGHVTLRDGLETQEIPRALTEFAFSSPNVPVIYFGVSTRDLPFEEDLVRKIDLATQQLCVRVIVQAQELGSTARSPYRSEFVYLVDEDLPYAQLFPRVVATIHWGEPDVLAEGLMAGKPVAVCGSHPSQIFTSRLCQRLGVGIPAIDPTTCTVESLRSSFQQLLQPAIRDNAQGLARSFDPDRALNVAVQSFYSRLPLEAMVCDVDSKKLARVFDSHHLVKLSLEAYLAVQPVRDESKGFVPYKPLHYDGFCPPVFSIHGNPGEIPRDVKLPRKLDAVGVALEVLSTQDERRSSELSQHSSDSSPGSIVAQVVDTEVFWSSTEQEEAVRKATNAAYERLVKPEGLRKRDKLAHMFSGKPKTGKLQAVR</sequence>
<feature type="domain" description="Erythromycin biosynthesis protein CIII-like C-terminal" evidence="4">
    <location>
        <begin position="405"/>
        <end position="515"/>
    </location>
</feature>
<dbReference type="VEuPathDB" id="FungiDB:PC110_g11832"/>
<keyword evidence="6" id="KW-1185">Reference proteome</keyword>
<dbReference type="InterPro" id="IPR002213">
    <property type="entry name" value="UDP_glucos_trans"/>
</dbReference>
<accession>A0A329S504</accession>
<dbReference type="PANTHER" id="PTHR48050:SF13">
    <property type="entry name" value="STEROL 3-BETA-GLUCOSYLTRANSFERASE UGT80A2"/>
    <property type="match status" value="1"/>
</dbReference>
<dbReference type="SUPFAM" id="SSF53756">
    <property type="entry name" value="UDP-Glycosyltransferase/glycogen phosphorylase"/>
    <property type="match status" value="2"/>
</dbReference>
<dbReference type="GO" id="GO:0016906">
    <property type="term" value="F:sterol 3-beta-glucosyltransferase activity"/>
    <property type="evidence" value="ECO:0007669"/>
    <property type="project" value="UniProtKB-ARBA"/>
</dbReference>
<reference evidence="5 6" key="1">
    <citation type="submission" date="2018-01" db="EMBL/GenBank/DDBJ databases">
        <title>Draft genome of the strawberry crown rot pathogen Phytophthora cactorum.</title>
        <authorList>
            <person name="Armitage A.D."/>
            <person name="Lysoe E."/>
            <person name="Nellist C.F."/>
            <person name="Harrison R.J."/>
            <person name="Brurberg M.B."/>
        </authorList>
    </citation>
    <scope>NUCLEOTIDE SEQUENCE [LARGE SCALE GENOMIC DNA]</scope>
    <source>
        <strain evidence="5 6">10300</strain>
    </source>
</reference>
<evidence type="ECO:0000313" key="6">
    <source>
        <dbReference type="Proteomes" id="UP000251314"/>
    </source>
</evidence>
<evidence type="ECO:0000313" key="5">
    <source>
        <dbReference type="EMBL" id="RAW31815.1"/>
    </source>
</evidence>
<dbReference type="CDD" id="cd03784">
    <property type="entry name" value="GT1_Gtf-like"/>
    <property type="match status" value="1"/>
</dbReference>
<feature type="domain" description="Glycosyltransferase family 28 N-terminal" evidence="3">
    <location>
        <begin position="94"/>
        <end position="249"/>
    </location>
</feature>
<dbReference type="GO" id="GO:0005975">
    <property type="term" value="P:carbohydrate metabolic process"/>
    <property type="evidence" value="ECO:0007669"/>
    <property type="project" value="InterPro"/>
</dbReference>
<name>A0A329S504_9STRA</name>
<dbReference type="InterPro" id="IPR050426">
    <property type="entry name" value="Glycosyltransferase_28"/>
</dbReference>
<evidence type="ECO:0000259" key="4">
    <source>
        <dbReference type="Pfam" id="PF06722"/>
    </source>
</evidence>
<dbReference type="STRING" id="29920.A0A329S504"/>
<dbReference type="Pfam" id="PF03033">
    <property type="entry name" value="Glyco_transf_28"/>
    <property type="match status" value="1"/>
</dbReference>
<dbReference type="Pfam" id="PF06722">
    <property type="entry name" value="EryCIII-like_C"/>
    <property type="match status" value="1"/>
</dbReference>
<dbReference type="OrthoDB" id="5835829at2759"/>
<dbReference type="FunFam" id="3.40.50.2000:FF:000009">
    <property type="entry name" value="Sterol 3-beta-glucosyltransferase UGT80A2"/>
    <property type="match status" value="1"/>
</dbReference>
<dbReference type="InterPro" id="IPR004276">
    <property type="entry name" value="GlycoTrans_28_N"/>
</dbReference>
<feature type="region of interest" description="Disordered" evidence="2">
    <location>
        <begin position="1441"/>
        <end position="1462"/>
    </location>
</feature>
<evidence type="ECO:0000256" key="1">
    <source>
        <dbReference type="ARBA" id="ARBA00022679"/>
    </source>
</evidence>
<dbReference type="InterPro" id="IPR010610">
    <property type="entry name" value="EryCIII-like_C"/>
</dbReference>
<evidence type="ECO:0000256" key="2">
    <source>
        <dbReference type="SAM" id="MobiDB-lite"/>
    </source>
</evidence>
<organism evidence="5 6">
    <name type="scientific">Phytophthora cactorum</name>
    <dbReference type="NCBI Taxonomy" id="29920"/>
    <lineage>
        <taxon>Eukaryota</taxon>
        <taxon>Sar</taxon>
        <taxon>Stramenopiles</taxon>
        <taxon>Oomycota</taxon>
        <taxon>Peronosporomycetes</taxon>
        <taxon>Peronosporales</taxon>
        <taxon>Peronosporaceae</taxon>
        <taxon>Phytophthora</taxon>
    </lineage>
</organism>
<dbReference type="FunFam" id="3.40.50.2000:FF:000163">
    <property type="entry name" value="Sterol 3-beta-glucosyltransferase"/>
    <property type="match status" value="2"/>
</dbReference>
<comment type="caution">
    <text evidence="5">The sequence shown here is derived from an EMBL/GenBank/DDBJ whole genome shotgun (WGS) entry which is preliminary data.</text>
</comment>
<proteinExistence type="predicted"/>
<gene>
    <name evidence="5" type="ORF">PC110_g11832</name>
</gene>
<keyword evidence="1 5" id="KW-0808">Transferase</keyword>